<name>A0A2K1SUB3_GARVA</name>
<evidence type="ECO:0000313" key="3">
    <source>
        <dbReference type="Proteomes" id="UP000236146"/>
    </source>
</evidence>
<accession>A0A2K1SUB3</accession>
<proteinExistence type="predicted"/>
<organism evidence="2 3">
    <name type="scientific">Gardnerella vaginalis</name>
    <dbReference type="NCBI Taxonomy" id="2702"/>
    <lineage>
        <taxon>Bacteria</taxon>
        <taxon>Bacillati</taxon>
        <taxon>Actinomycetota</taxon>
        <taxon>Actinomycetes</taxon>
        <taxon>Bifidobacteriales</taxon>
        <taxon>Bifidobacteriaceae</taxon>
        <taxon>Gardnerella</taxon>
    </lineage>
</organism>
<evidence type="ECO:0000256" key="1">
    <source>
        <dbReference type="SAM" id="Phobius"/>
    </source>
</evidence>
<feature type="transmembrane region" description="Helical" evidence="1">
    <location>
        <begin position="52"/>
        <end position="71"/>
    </location>
</feature>
<dbReference type="AlphaFoldDB" id="A0A2K1SUB3"/>
<reference evidence="2 3" key="1">
    <citation type="submission" date="2016-10" db="EMBL/GenBank/DDBJ databases">
        <authorList>
            <person name="Varghese N."/>
        </authorList>
    </citation>
    <scope>NUCLEOTIDE SEQUENCE [LARGE SCALE GENOMIC DNA]</scope>
    <source>
        <strain evidence="2 3">KA00225</strain>
    </source>
</reference>
<dbReference type="OrthoDB" id="3243101at2"/>
<gene>
    <name evidence="2" type="ORF">BFS05_05020</name>
</gene>
<dbReference type="EMBL" id="MNLH01000004">
    <property type="protein sequence ID" value="PNS43124.1"/>
    <property type="molecule type" value="Genomic_DNA"/>
</dbReference>
<evidence type="ECO:0000313" key="2">
    <source>
        <dbReference type="EMBL" id="PNS43124.1"/>
    </source>
</evidence>
<dbReference type="RefSeq" id="WP_103084911.1">
    <property type="nucleotide sequence ID" value="NZ_MNLH01000004.1"/>
</dbReference>
<comment type="caution">
    <text evidence="2">The sequence shown here is derived from an EMBL/GenBank/DDBJ whole genome shotgun (WGS) entry which is preliminary data.</text>
</comment>
<feature type="transmembrane region" description="Helical" evidence="1">
    <location>
        <begin position="26"/>
        <end position="46"/>
    </location>
</feature>
<keyword evidence="1" id="KW-0812">Transmembrane</keyword>
<keyword evidence="1" id="KW-0472">Membrane</keyword>
<protein>
    <submittedName>
        <fullName evidence="2">DUF2530 domain-containing protein</fullName>
    </submittedName>
</protein>
<dbReference type="Proteomes" id="UP000236146">
    <property type="component" value="Unassembled WGS sequence"/>
</dbReference>
<sequence>MKIAPIINPDARKDTPKALRVDLRKAFSVGTIIWLVLSILTAIFTFLNICGLFTALICFTGFLVGIALLIWEHFDRWDYRRLGK</sequence>
<keyword evidence="1" id="KW-1133">Transmembrane helix</keyword>